<keyword evidence="4" id="KW-1185">Reference proteome</keyword>
<feature type="compositionally biased region" description="Polar residues" evidence="1">
    <location>
        <begin position="254"/>
        <end position="270"/>
    </location>
</feature>
<keyword evidence="2" id="KW-1133">Transmembrane helix</keyword>
<evidence type="ECO:0000256" key="1">
    <source>
        <dbReference type="SAM" id="MobiDB-lite"/>
    </source>
</evidence>
<comment type="caution">
    <text evidence="3">The sequence shown here is derived from an EMBL/GenBank/DDBJ whole genome shotgun (WGS) entry which is preliminary data.</text>
</comment>
<keyword evidence="2" id="KW-0812">Transmembrane</keyword>
<dbReference type="AlphaFoldDB" id="A0AAV2I1J4"/>
<protein>
    <submittedName>
        <fullName evidence="3">Uncharacterized protein</fullName>
    </submittedName>
</protein>
<feature type="transmembrane region" description="Helical" evidence="2">
    <location>
        <begin position="201"/>
        <end position="228"/>
    </location>
</feature>
<sequence length="403" mass="45059">MRSSRMYNQPSMLALASFVIITMFLKTVICGNIIINICGDSACMNYYKQIEAGQNIAEKLIDNFNNGSSSSFSMKYSVRGTPFVVTDIAFLNTDNDSTFFKCWDQANIESVICERQTMNQCKLTLSNESCCSNRNAILWNKSSEFLDSPAMRNFSINCGNQTNGQILFVYELVHSPSSSNTLLIKSTPSTEHQEMDNKSTVIIIGLIIGLSAAVILAVTLIIIGVIILKKWTNLKNQTSCNKSNDLNLKDGNRDQSNGKAQEQKPNNNITAVRHFPDTSKDVSGEKNNNQHKEQDFYLDVIDSNIPYNVTSYEDVQELSSGYVNTAIETVSTKNACTSLKTETTGVKHKNTENGIEETQAPLQLKSMNDAIIMDKTYQELNEYDSLTRDSEPPQLYSRIVIEH</sequence>
<gene>
    <name evidence="3" type="ORF">GSLYS_00014143001</name>
</gene>
<feature type="region of interest" description="Disordered" evidence="1">
    <location>
        <begin position="242"/>
        <end position="289"/>
    </location>
</feature>
<dbReference type="Proteomes" id="UP001497497">
    <property type="component" value="Unassembled WGS sequence"/>
</dbReference>
<accession>A0AAV2I1J4</accession>
<feature type="compositionally biased region" description="Basic and acidic residues" evidence="1">
    <location>
        <begin position="274"/>
        <end position="289"/>
    </location>
</feature>
<proteinExistence type="predicted"/>
<evidence type="ECO:0000313" key="4">
    <source>
        <dbReference type="Proteomes" id="UP001497497"/>
    </source>
</evidence>
<dbReference type="EMBL" id="CAXITT010000384">
    <property type="protein sequence ID" value="CAL1540494.1"/>
    <property type="molecule type" value="Genomic_DNA"/>
</dbReference>
<organism evidence="3 4">
    <name type="scientific">Lymnaea stagnalis</name>
    <name type="common">Great pond snail</name>
    <name type="synonym">Helix stagnalis</name>
    <dbReference type="NCBI Taxonomy" id="6523"/>
    <lineage>
        <taxon>Eukaryota</taxon>
        <taxon>Metazoa</taxon>
        <taxon>Spiralia</taxon>
        <taxon>Lophotrochozoa</taxon>
        <taxon>Mollusca</taxon>
        <taxon>Gastropoda</taxon>
        <taxon>Heterobranchia</taxon>
        <taxon>Euthyneura</taxon>
        <taxon>Panpulmonata</taxon>
        <taxon>Hygrophila</taxon>
        <taxon>Lymnaeoidea</taxon>
        <taxon>Lymnaeidae</taxon>
        <taxon>Lymnaea</taxon>
    </lineage>
</organism>
<keyword evidence="2" id="KW-0472">Membrane</keyword>
<reference evidence="3 4" key="1">
    <citation type="submission" date="2024-04" db="EMBL/GenBank/DDBJ databases">
        <authorList>
            <consortium name="Genoscope - CEA"/>
            <person name="William W."/>
        </authorList>
    </citation>
    <scope>NUCLEOTIDE SEQUENCE [LARGE SCALE GENOMIC DNA]</scope>
</reference>
<name>A0AAV2I1J4_LYMST</name>
<evidence type="ECO:0000313" key="3">
    <source>
        <dbReference type="EMBL" id="CAL1540494.1"/>
    </source>
</evidence>
<evidence type="ECO:0000256" key="2">
    <source>
        <dbReference type="SAM" id="Phobius"/>
    </source>
</evidence>